<keyword evidence="6 7" id="KW-0804">Transcription</keyword>
<dbReference type="PANTHER" id="PTHR22648">
    <property type="entry name" value="TRANSCRIPTION TERMINATION FACTOR NUSA"/>
    <property type="match status" value="1"/>
</dbReference>
<dbReference type="GO" id="GO:0006353">
    <property type="term" value="P:DNA-templated transcription termination"/>
    <property type="evidence" value="ECO:0007669"/>
    <property type="project" value="UniProtKB-UniRule"/>
</dbReference>
<evidence type="ECO:0000313" key="10">
    <source>
        <dbReference type="Proteomes" id="UP000003610"/>
    </source>
</evidence>
<dbReference type="PANTHER" id="PTHR22648:SF0">
    <property type="entry name" value="TRANSCRIPTION TERMINATION_ANTITERMINATION PROTEIN NUSA"/>
    <property type="match status" value="1"/>
</dbReference>
<dbReference type="InterPro" id="IPR058582">
    <property type="entry name" value="KH_NusA_2nd"/>
</dbReference>
<dbReference type="InterPro" id="IPR036555">
    <property type="entry name" value="NusA_N_sf"/>
</dbReference>
<dbReference type="Gene3D" id="3.30.1480.10">
    <property type="entry name" value="NusA, N-terminal domain"/>
    <property type="match status" value="1"/>
</dbReference>
<evidence type="ECO:0000256" key="7">
    <source>
        <dbReference type="HAMAP-Rule" id="MF_00945"/>
    </source>
</evidence>
<dbReference type="GO" id="GO:0003723">
    <property type="term" value="F:RNA binding"/>
    <property type="evidence" value="ECO:0007669"/>
    <property type="project" value="UniProtKB-UniRule"/>
</dbReference>
<keyword evidence="1 7" id="KW-0806">Transcription termination</keyword>
<dbReference type="SUPFAM" id="SSF50249">
    <property type="entry name" value="Nucleic acid-binding proteins"/>
    <property type="match status" value="1"/>
</dbReference>
<evidence type="ECO:0000256" key="4">
    <source>
        <dbReference type="ARBA" id="ARBA00022884"/>
    </source>
</evidence>
<dbReference type="InterPro" id="IPR030842">
    <property type="entry name" value="TF_NusA_bacterial"/>
</dbReference>
<keyword evidence="3 7" id="KW-0889">Transcription antitermination</keyword>
<dbReference type="Gene3D" id="2.40.50.140">
    <property type="entry name" value="Nucleic acid-binding proteins"/>
    <property type="match status" value="1"/>
</dbReference>
<evidence type="ECO:0000256" key="5">
    <source>
        <dbReference type="ARBA" id="ARBA00023015"/>
    </source>
</evidence>
<dbReference type="Pfam" id="PF08529">
    <property type="entry name" value="NusA_N"/>
    <property type="match status" value="1"/>
</dbReference>
<keyword evidence="5 7" id="KW-0805">Transcription regulation</keyword>
<evidence type="ECO:0000313" key="9">
    <source>
        <dbReference type="EMBL" id="EFL47109.1"/>
    </source>
</evidence>
<dbReference type="CDD" id="cd02134">
    <property type="entry name" value="KH-II_NusA_rpt1"/>
    <property type="match status" value="1"/>
</dbReference>
<sequence length="409" mass="46455">MIETFNEFKETKSIDRTTLVSVLEESFRNVIAKIYGSDENFDVIVNPDKGDFEIYRNRVVVADGEVQDENKEISLTDAQKIVPDYEVGEDVSEPVDFAKFGRRAILNLRQTLSSKVLELEHDSLYNKYKDRVGQIISGEVYQVWKREVLLVDEDNNELILPKGEQIPRDQYRKGETIRAVILRVDNENNNPKIILSRTAPTFLERLLEAEVPEIEDGLISIKGIARMPGERAKIAVESYDDRIDPVGACVGVRGSRVHGIVRELCNENIDVINWTANTKLFIQRALSPAKVSSLTIDEENKKAEVFLQPEEVSLAIGRGGMNIKLASMLTGYTIDVFRELDEQTSEEDIYLDEFSDEIDKWVIDAIKSIGLDTARQVLNAPREMLIEKADLEEETVDNVLNILRAEFES</sequence>
<dbReference type="InterPro" id="IPR015946">
    <property type="entry name" value="KH_dom-like_a/b"/>
</dbReference>
<dbReference type="SUPFAM" id="SSF69705">
    <property type="entry name" value="Transcription factor NusA, N-terminal domain"/>
    <property type="match status" value="1"/>
</dbReference>
<dbReference type="CDD" id="cd22529">
    <property type="entry name" value="KH-II_NusA_rpt2"/>
    <property type="match status" value="1"/>
</dbReference>
<dbReference type="PROSITE" id="PS50084">
    <property type="entry name" value="KH_TYPE_1"/>
    <property type="match status" value="1"/>
</dbReference>
<dbReference type="Proteomes" id="UP000003610">
    <property type="component" value="Unassembled WGS sequence"/>
</dbReference>
<dbReference type="FunFam" id="3.30.300.20:FF:000002">
    <property type="entry name" value="Transcription termination/antitermination protein NusA"/>
    <property type="match status" value="1"/>
</dbReference>
<dbReference type="InterPro" id="IPR012340">
    <property type="entry name" value="NA-bd_OB-fold"/>
</dbReference>
<dbReference type="eggNOG" id="COG0195">
    <property type="taxonomic scope" value="Bacteria"/>
</dbReference>
<dbReference type="InterPro" id="IPR010213">
    <property type="entry name" value="TF_NusA"/>
</dbReference>
<dbReference type="Pfam" id="PF00575">
    <property type="entry name" value="S1"/>
    <property type="match status" value="1"/>
</dbReference>
<dbReference type="InterPro" id="IPR003029">
    <property type="entry name" value="S1_domain"/>
</dbReference>
<feature type="domain" description="S1 motif" evidence="8">
    <location>
        <begin position="133"/>
        <end position="198"/>
    </location>
</feature>
<gene>
    <name evidence="7 9" type="primary">nusA</name>
    <name evidence="9" type="ORF">HMPREF9296_2131</name>
</gene>
<protein>
    <recommendedName>
        <fullName evidence="7">Transcription termination/antitermination protein NusA</fullName>
    </recommendedName>
</protein>
<dbReference type="HAMAP" id="MF_00945_B">
    <property type="entry name" value="NusA_B"/>
    <property type="match status" value="1"/>
</dbReference>
<dbReference type="InterPro" id="IPR013735">
    <property type="entry name" value="TF_NusA_N"/>
</dbReference>
<keyword evidence="2 7" id="KW-0963">Cytoplasm</keyword>
<comment type="similarity">
    <text evidence="7">Belongs to the NusA family.</text>
</comment>
<evidence type="ECO:0000256" key="2">
    <source>
        <dbReference type="ARBA" id="ARBA00022490"/>
    </source>
</evidence>
<dbReference type="NCBIfam" id="TIGR01953">
    <property type="entry name" value="NusA"/>
    <property type="match status" value="1"/>
</dbReference>
<dbReference type="SUPFAM" id="SSF54814">
    <property type="entry name" value="Prokaryotic type KH domain (KH-domain type II)"/>
    <property type="match status" value="2"/>
</dbReference>
<accession>E1KN31</accession>
<dbReference type="PROSITE" id="PS50126">
    <property type="entry name" value="S1"/>
    <property type="match status" value="1"/>
</dbReference>
<dbReference type="Pfam" id="PF26594">
    <property type="entry name" value="KH_NusA_2nd"/>
    <property type="match status" value="1"/>
</dbReference>
<comment type="function">
    <text evidence="7">Participates in both transcription termination and antitermination.</text>
</comment>
<dbReference type="GO" id="GO:0003700">
    <property type="term" value="F:DNA-binding transcription factor activity"/>
    <property type="evidence" value="ECO:0007669"/>
    <property type="project" value="InterPro"/>
</dbReference>
<organism evidence="9 10">
    <name type="scientific">Prevotella disiens FB035-09AN</name>
    <dbReference type="NCBI Taxonomy" id="866771"/>
    <lineage>
        <taxon>Bacteria</taxon>
        <taxon>Pseudomonadati</taxon>
        <taxon>Bacteroidota</taxon>
        <taxon>Bacteroidia</taxon>
        <taxon>Bacteroidales</taxon>
        <taxon>Prevotellaceae</taxon>
        <taxon>Prevotella</taxon>
    </lineage>
</organism>
<dbReference type="InterPro" id="IPR025249">
    <property type="entry name" value="TF_NusA_KH_1st"/>
</dbReference>
<evidence type="ECO:0000256" key="3">
    <source>
        <dbReference type="ARBA" id="ARBA00022814"/>
    </source>
</evidence>
<evidence type="ECO:0000256" key="6">
    <source>
        <dbReference type="ARBA" id="ARBA00023163"/>
    </source>
</evidence>
<comment type="subcellular location">
    <subcellularLocation>
        <location evidence="7">Cytoplasm</location>
    </subcellularLocation>
</comment>
<dbReference type="Pfam" id="PF13184">
    <property type="entry name" value="KH_NusA_1st"/>
    <property type="match status" value="1"/>
</dbReference>
<dbReference type="GO" id="GO:0031564">
    <property type="term" value="P:transcription antitermination"/>
    <property type="evidence" value="ECO:0007669"/>
    <property type="project" value="UniProtKB-UniRule"/>
</dbReference>
<dbReference type="EMBL" id="AEDO01000009">
    <property type="protein sequence ID" value="EFL47109.1"/>
    <property type="molecule type" value="Genomic_DNA"/>
</dbReference>
<keyword evidence="4 7" id="KW-0694">RNA-binding</keyword>
<reference evidence="9 10" key="1">
    <citation type="submission" date="2010-08" db="EMBL/GenBank/DDBJ databases">
        <authorList>
            <person name="Durkin A.S."/>
            <person name="Madupu R."/>
            <person name="Torralba M."/>
            <person name="Gillis M."/>
            <person name="Methe B."/>
            <person name="Sutton G."/>
            <person name="Nelson K.E."/>
        </authorList>
    </citation>
    <scope>NUCLEOTIDE SEQUENCE [LARGE SCALE GENOMIC DNA]</scope>
    <source>
        <strain evidence="9 10">FB035-09AN</strain>
    </source>
</reference>
<dbReference type="FunFam" id="3.30.300.20:FF:000013">
    <property type="entry name" value="Transcription termination/antitermination protein NusA"/>
    <property type="match status" value="1"/>
</dbReference>
<dbReference type="GO" id="GO:0005829">
    <property type="term" value="C:cytosol"/>
    <property type="evidence" value="ECO:0007669"/>
    <property type="project" value="TreeGrafter"/>
</dbReference>
<proteinExistence type="inferred from homology"/>
<dbReference type="STRING" id="866771.HMPREF9296_2131"/>
<name>E1KN31_9BACT</name>
<dbReference type="Gene3D" id="3.30.300.20">
    <property type="match status" value="2"/>
</dbReference>
<dbReference type="CDD" id="cd04455">
    <property type="entry name" value="S1_NusA"/>
    <property type="match status" value="1"/>
</dbReference>
<comment type="caution">
    <text evidence="9">The sequence shown here is derived from an EMBL/GenBank/DDBJ whole genome shotgun (WGS) entry which is preliminary data.</text>
</comment>
<dbReference type="InterPro" id="IPR009019">
    <property type="entry name" value="KH_sf_prok-type"/>
</dbReference>
<dbReference type="SMART" id="SM00316">
    <property type="entry name" value="S1"/>
    <property type="match status" value="1"/>
</dbReference>
<dbReference type="AlphaFoldDB" id="E1KN31"/>
<comment type="subunit">
    <text evidence="7">Monomer. Binds directly to the core enzyme of the DNA-dependent RNA polymerase and to nascent RNA.</text>
</comment>
<evidence type="ECO:0000259" key="8">
    <source>
        <dbReference type="PROSITE" id="PS50126"/>
    </source>
</evidence>
<evidence type="ECO:0000256" key="1">
    <source>
        <dbReference type="ARBA" id="ARBA00022472"/>
    </source>
</evidence>